<dbReference type="GO" id="GO:0006283">
    <property type="term" value="P:transcription-coupled nucleotide-excision repair"/>
    <property type="evidence" value="ECO:0007669"/>
    <property type="project" value="InterPro"/>
</dbReference>
<dbReference type="PROSITE" id="PS50082">
    <property type="entry name" value="WD_REPEATS_2"/>
    <property type="match status" value="1"/>
</dbReference>
<dbReference type="EMBL" id="JAIXMP010000003">
    <property type="protein sequence ID" value="KAI9275939.1"/>
    <property type="molecule type" value="Genomic_DNA"/>
</dbReference>
<dbReference type="InterPro" id="IPR042238">
    <property type="entry name" value="Rad28/ERCC8/Ckn1/ATCSA-1"/>
</dbReference>
<dbReference type="InterPro" id="IPR036322">
    <property type="entry name" value="WD40_repeat_dom_sf"/>
</dbReference>
<dbReference type="InterPro" id="IPR001680">
    <property type="entry name" value="WD40_rpt"/>
</dbReference>
<dbReference type="Pfam" id="PF00400">
    <property type="entry name" value="WD40"/>
    <property type="match status" value="2"/>
</dbReference>
<dbReference type="GO" id="GO:0043161">
    <property type="term" value="P:proteasome-mediated ubiquitin-dependent protein catabolic process"/>
    <property type="evidence" value="ECO:0007669"/>
    <property type="project" value="TreeGrafter"/>
</dbReference>
<reference evidence="2" key="1">
    <citation type="journal article" date="2022" name="IScience">
        <title>Evolution of zygomycete secretomes and the origins of terrestrial fungal ecologies.</title>
        <authorList>
            <person name="Chang Y."/>
            <person name="Wang Y."/>
            <person name="Mondo S."/>
            <person name="Ahrendt S."/>
            <person name="Andreopoulos W."/>
            <person name="Barry K."/>
            <person name="Beard J."/>
            <person name="Benny G.L."/>
            <person name="Blankenship S."/>
            <person name="Bonito G."/>
            <person name="Cuomo C."/>
            <person name="Desiro A."/>
            <person name="Gervers K.A."/>
            <person name="Hundley H."/>
            <person name="Kuo A."/>
            <person name="LaButti K."/>
            <person name="Lang B.F."/>
            <person name="Lipzen A."/>
            <person name="O'Donnell K."/>
            <person name="Pangilinan J."/>
            <person name="Reynolds N."/>
            <person name="Sandor L."/>
            <person name="Smith M.E."/>
            <person name="Tsang A."/>
            <person name="Grigoriev I.V."/>
            <person name="Stajich J.E."/>
            <person name="Spatafora J.W."/>
        </authorList>
    </citation>
    <scope>NUCLEOTIDE SEQUENCE</scope>
    <source>
        <strain evidence="2">RSA 2281</strain>
    </source>
</reference>
<comment type="caution">
    <text evidence="2">The sequence shown here is derived from an EMBL/GenBank/DDBJ whole genome shotgun (WGS) entry which is preliminary data.</text>
</comment>
<name>A0AAD5KA05_9FUNG</name>
<dbReference type="AlphaFoldDB" id="A0AAD5KA05"/>
<evidence type="ECO:0000313" key="3">
    <source>
        <dbReference type="Proteomes" id="UP001209540"/>
    </source>
</evidence>
<reference evidence="2" key="2">
    <citation type="submission" date="2023-02" db="EMBL/GenBank/DDBJ databases">
        <authorList>
            <consortium name="DOE Joint Genome Institute"/>
            <person name="Mondo S.J."/>
            <person name="Chang Y."/>
            <person name="Wang Y."/>
            <person name="Ahrendt S."/>
            <person name="Andreopoulos W."/>
            <person name="Barry K."/>
            <person name="Beard J."/>
            <person name="Benny G.L."/>
            <person name="Blankenship S."/>
            <person name="Bonito G."/>
            <person name="Cuomo C."/>
            <person name="Desiro A."/>
            <person name="Gervers K.A."/>
            <person name="Hundley H."/>
            <person name="Kuo A."/>
            <person name="LaButti K."/>
            <person name="Lang B.F."/>
            <person name="Lipzen A."/>
            <person name="O'Donnell K."/>
            <person name="Pangilinan J."/>
            <person name="Reynolds N."/>
            <person name="Sandor L."/>
            <person name="Smith M.W."/>
            <person name="Tsang A."/>
            <person name="Grigoriev I.V."/>
            <person name="Stajich J.E."/>
            <person name="Spatafora J.W."/>
        </authorList>
    </citation>
    <scope>NUCLEOTIDE SEQUENCE</scope>
    <source>
        <strain evidence="2">RSA 2281</strain>
    </source>
</reference>
<organism evidence="2 3">
    <name type="scientific">Phascolomyces articulosus</name>
    <dbReference type="NCBI Taxonomy" id="60185"/>
    <lineage>
        <taxon>Eukaryota</taxon>
        <taxon>Fungi</taxon>
        <taxon>Fungi incertae sedis</taxon>
        <taxon>Mucoromycota</taxon>
        <taxon>Mucoromycotina</taxon>
        <taxon>Mucoromycetes</taxon>
        <taxon>Mucorales</taxon>
        <taxon>Lichtheimiaceae</taxon>
        <taxon>Phascolomyces</taxon>
    </lineage>
</organism>
<feature type="repeat" description="WD" evidence="1">
    <location>
        <begin position="18"/>
        <end position="59"/>
    </location>
</feature>
<dbReference type="Proteomes" id="UP001209540">
    <property type="component" value="Unassembled WGS sequence"/>
</dbReference>
<dbReference type="Gene3D" id="2.130.10.10">
    <property type="entry name" value="YVTN repeat-like/Quinoprotein amine dehydrogenase"/>
    <property type="match status" value="1"/>
</dbReference>
<dbReference type="PANTHER" id="PTHR46202:SF1">
    <property type="entry name" value="DNA EXCISION REPAIR PROTEIN ERCC-8"/>
    <property type="match status" value="1"/>
</dbReference>
<dbReference type="GO" id="GO:0000109">
    <property type="term" value="C:nucleotide-excision repair complex"/>
    <property type="evidence" value="ECO:0007669"/>
    <property type="project" value="TreeGrafter"/>
</dbReference>
<keyword evidence="1" id="KW-0853">WD repeat</keyword>
<evidence type="ECO:0000313" key="2">
    <source>
        <dbReference type="EMBL" id="KAI9275939.1"/>
    </source>
</evidence>
<dbReference type="GO" id="GO:0031464">
    <property type="term" value="C:Cul4A-RING E3 ubiquitin ligase complex"/>
    <property type="evidence" value="ECO:0007669"/>
    <property type="project" value="TreeGrafter"/>
</dbReference>
<proteinExistence type="predicted"/>
<gene>
    <name evidence="2" type="ORF">BDA99DRAFT_496890</name>
</gene>
<dbReference type="PANTHER" id="PTHR46202">
    <property type="entry name" value="DNA EXCISION REPAIR PROTEIN ERCC-8"/>
    <property type="match status" value="1"/>
</dbReference>
<dbReference type="InterPro" id="IPR015943">
    <property type="entry name" value="WD40/YVTN_repeat-like_dom_sf"/>
</dbReference>
<dbReference type="SMART" id="SM00320">
    <property type="entry name" value="WD40"/>
    <property type="match status" value="2"/>
</dbReference>
<sequence>MSLDQHNTDSSDPLADKNKVHGAGSNGLCFSGDSERLITLDLDEKIRMWDAYTGRNTLYMEATVPGSDVCPLLLYVPSDDQQVLVYELNTGRLSRRLKGVYGRVTCVEKRASHQELYSGSMDCEILVWEPEENRSPSLNDNHPSKVSYYHFISGRGIYSVGSYFGHL</sequence>
<dbReference type="SUPFAM" id="SSF50978">
    <property type="entry name" value="WD40 repeat-like"/>
    <property type="match status" value="1"/>
</dbReference>
<dbReference type="GO" id="GO:0000209">
    <property type="term" value="P:protein polyubiquitination"/>
    <property type="evidence" value="ECO:0007669"/>
    <property type="project" value="TreeGrafter"/>
</dbReference>
<protein>
    <submittedName>
        <fullName evidence="2">WD40-repeat-containing domain protein</fullName>
    </submittedName>
</protein>
<accession>A0AAD5KA05</accession>
<evidence type="ECO:0000256" key="1">
    <source>
        <dbReference type="PROSITE-ProRule" id="PRU00221"/>
    </source>
</evidence>
<keyword evidence="3" id="KW-1185">Reference proteome</keyword>